<gene>
    <name evidence="3" type="ORF">EDF62_2979</name>
</gene>
<dbReference type="Pfam" id="PF13561">
    <property type="entry name" value="adh_short_C2"/>
    <property type="match status" value="1"/>
</dbReference>
<dbReference type="PRINTS" id="PR00081">
    <property type="entry name" value="GDHRDH"/>
</dbReference>
<dbReference type="Proteomes" id="UP000295601">
    <property type="component" value="Unassembled WGS sequence"/>
</dbReference>
<dbReference type="InterPro" id="IPR002347">
    <property type="entry name" value="SDR_fam"/>
</dbReference>
<protein>
    <submittedName>
        <fullName evidence="3">3alpha(Or 20beta)-hydroxysteroid dehydrogenase</fullName>
    </submittedName>
</protein>
<dbReference type="PANTHER" id="PTHR24321:SF8">
    <property type="entry name" value="ESTRADIOL 17-BETA-DEHYDROGENASE 8-RELATED"/>
    <property type="match status" value="1"/>
</dbReference>
<dbReference type="EMBL" id="SNYA01000007">
    <property type="protein sequence ID" value="TDP90407.1"/>
    <property type="molecule type" value="Genomic_DNA"/>
</dbReference>
<evidence type="ECO:0000313" key="3">
    <source>
        <dbReference type="EMBL" id="TDP90407.1"/>
    </source>
</evidence>
<proteinExistence type="inferred from homology"/>
<sequence length="248" mass="25924">MDRVAGKIALVTGAAQGMGAAHARLLVKEGARVVLADLNDAAGEALAAELGENARYVHLDVTDYPAWEAAIAFTVAEFGGLDVLVNNAGIVNFTPLPEFPLDLWDKTLAVNLTSVFYGMRAAFEPLRNSGKGSVVNISSVAGLVGLPAMPAYNATKFGVRGITKSAALDFGPHNIRVNSIHPGTIRTPMTADLAVDQSHVALERAADPEEVSALVLYLASDDSSFSTGAEFIVDGGQTTGYLMPSPVK</sequence>
<dbReference type="OrthoDB" id="286404at2"/>
<evidence type="ECO:0000313" key="4">
    <source>
        <dbReference type="Proteomes" id="UP000295601"/>
    </source>
</evidence>
<accession>A0A4R6RVG1</accession>
<dbReference type="InterPro" id="IPR020904">
    <property type="entry name" value="Sc_DH/Rdtase_CS"/>
</dbReference>
<dbReference type="NCBIfam" id="NF005559">
    <property type="entry name" value="PRK07231.1"/>
    <property type="match status" value="1"/>
</dbReference>
<dbReference type="PRINTS" id="PR00080">
    <property type="entry name" value="SDRFAMILY"/>
</dbReference>
<keyword evidence="2" id="KW-0560">Oxidoreductase</keyword>
<dbReference type="AlphaFoldDB" id="A0A4R6RVG1"/>
<dbReference type="PROSITE" id="PS00061">
    <property type="entry name" value="ADH_SHORT"/>
    <property type="match status" value="1"/>
</dbReference>
<reference evidence="3 4" key="1">
    <citation type="submission" date="2019-03" db="EMBL/GenBank/DDBJ databases">
        <title>Genomic analyses of the natural microbiome of Caenorhabditis elegans.</title>
        <authorList>
            <person name="Samuel B."/>
        </authorList>
    </citation>
    <scope>NUCLEOTIDE SEQUENCE [LARGE SCALE GENOMIC DNA]</scope>
    <source>
        <strain evidence="3 4">JUb18</strain>
    </source>
</reference>
<dbReference type="GO" id="GO:0016491">
    <property type="term" value="F:oxidoreductase activity"/>
    <property type="evidence" value="ECO:0007669"/>
    <property type="project" value="UniProtKB-KW"/>
</dbReference>
<dbReference type="PANTHER" id="PTHR24321">
    <property type="entry name" value="DEHYDROGENASES, SHORT CHAIN"/>
    <property type="match status" value="1"/>
</dbReference>
<dbReference type="RefSeq" id="WP_133617543.1">
    <property type="nucleotide sequence ID" value="NZ_SNYA01000007.1"/>
</dbReference>
<comment type="similarity">
    <text evidence="1">Belongs to the short-chain dehydrogenases/reductases (SDR) family.</text>
</comment>
<comment type="caution">
    <text evidence="3">The sequence shown here is derived from an EMBL/GenBank/DDBJ whole genome shotgun (WGS) entry which is preliminary data.</text>
</comment>
<evidence type="ECO:0000256" key="2">
    <source>
        <dbReference type="ARBA" id="ARBA00023002"/>
    </source>
</evidence>
<dbReference type="SUPFAM" id="SSF51735">
    <property type="entry name" value="NAD(P)-binding Rossmann-fold domains"/>
    <property type="match status" value="1"/>
</dbReference>
<name>A0A4R6RVG1_9MICO</name>
<keyword evidence="4" id="KW-1185">Reference proteome</keyword>
<dbReference type="FunFam" id="3.40.50.720:FF:000084">
    <property type="entry name" value="Short-chain dehydrogenase reductase"/>
    <property type="match status" value="1"/>
</dbReference>
<dbReference type="InterPro" id="IPR036291">
    <property type="entry name" value="NAD(P)-bd_dom_sf"/>
</dbReference>
<evidence type="ECO:0000256" key="1">
    <source>
        <dbReference type="ARBA" id="ARBA00006484"/>
    </source>
</evidence>
<organism evidence="3 4">
    <name type="scientific">Leucobacter luti</name>
    <dbReference type="NCBI Taxonomy" id="340320"/>
    <lineage>
        <taxon>Bacteria</taxon>
        <taxon>Bacillati</taxon>
        <taxon>Actinomycetota</taxon>
        <taxon>Actinomycetes</taxon>
        <taxon>Micrococcales</taxon>
        <taxon>Microbacteriaceae</taxon>
        <taxon>Leucobacter</taxon>
    </lineage>
</organism>
<dbReference type="Gene3D" id="3.40.50.720">
    <property type="entry name" value="NAD(P)-binding Rossmann-like Domain"/>
    <property type="match status" value="1"/>
</dbReference>